<keyword evidence="1" id="KW-0472">Membrane</keyword>
<name>A0A850LC02_9RHOB</name>
<feature type="transmembrane region" description="Helical" evidence="1">
    <location>
        <begin position="106"/>
        <end position="124"/>
    </location>
</feature>
<dbReference type="Proteomes" id="UP000565723">
    <property type="component" value="Unassembled WGS sequence"/>
</dbReference>
<accession>A0A850LC02</accession>
<evidence type="ECO:0000313" key="3">
    <source>
        <dbReference type="Proteomes" id="UP000565723"/>
    </source>
</evidence>
<organism evidence="2 3">
    <name type="scientific">Ruegeria pomeroyi</name>
    <dbReference type="NCBI Taxonomy" id="89184"/>
    <lineage>
        <taxon>Bacteria</taxon>
        <taxon>Pseudomonadati</taxon>
        <taxon>Pseudomonadota</taxon>
        <taxon>Alphaproteobacteria</taxon>
        <taxon>Rhodobacterales</taxon>
        <taxon>Roseobacteraceae</taxon>
        <taxon>Ruegeria</taxon>
    </lineage>
</organism>
<reference evidence="2 3" key="1">
    <citation type="journal article" date="2020" name="Proc. Natl. Acad. Sci. U.S.A.">
        <title>Ecological drivers of bacterial community assembly in synthetic phycospheres.</title>
        <authorList>
            <person name="Fu H."/>
            <person name="Uchimiya M."/>
            <person name="Gore J."/>
            <person name="Moran M.A."/>
        </authorList>
    </citation>
    <scope>NUCLEOTIDE SEQUENCE [LARGE SCALE GENOMIC DNA]</scope>
    <source>
        <strain evidence="2">HF-Din03</strain>
    </source>
</reference>
<feature type="transmembrane region" description="Helical" evidence="1">
    <location>
        <begin position="45"/>
        <end position="66"/>
    </location>
</feature>
<proteinExistence type="predicted"/>
<keyword evidence="1" id="KW-1133">Transmembrane helix</keyword>
<dbReference type="RefSeq" id="WP_011241792.1">
    <property type="nucleotide sequence ID" value="NZ_JABXIY010000005.1"/>
</dbReference>
<dbReference type="AlphaFoldDB" id="A0A850LC02"/>
<protein>
    <submittedName>
        <fullName evidence="2">Uncharacterized protein</fullName>
    </submittedName>
</protein>
<keyword evidence="1" id="KW-0812">Transmembrane</keyword>
<gene>
    <name evidence="2" type="ORF">HW564_01325</name>
</gene>
<feature type="transmembrane region" description="Helical" evidence="1">
    <location>
        <begin position="73"/>
        <end position="100"/>
    </location>
</feature>
<evidence type="ECO:0000313" key="2">
    <source>
        <dbReference type="EMBL" id="NVK95544.1"/>
    </source>
</evidence>
<sequence length="125" mass="13017">MIRIAGFVAAVLTLVWALVHAFVGGAETATPLLHSALPEVARGTGWLVWQFMTGLLLVMSAMLAWGTRARNAALLWAASAQAAMLALLGIVLVPAIGMSYGLLPQGWLFLPVALLGVVAARGAAR</sequence>
<evidence type="ECO:0000256" key="1">
    <source>
        <dbReference type="SAM" id="Phobius"/>
    </source>
</evidence>
<comment type="caution">
    <text evidence="2">The sequence shown here is derived from an EMBL/GenBank/DDBJ whole genome shotgun (WGS) entry which is preliminary data.</text>
</comment>
<dbReference type="EMBL" id="JABXIY010000005">
    <property type="protein sequence ID" value="NVK95544.1"/>
    <property type="molecule type" value="Genomic_DNA"/>
</dbReference>